<dbReference type="AlphaFoldDB" id="A0A8E7B102"/>
<feature type="domain" description="HTH tetR-type" evidence="5">
    <location>
        <begin position="7"/>
        <end position="67"/>
    </location>
</feature>
<evidence type="ECO:0000259" key="5">
    <source>
        <dbReference type="PROSITE" id="PS50977"/>
    </source>
</evidence>
<evidence type="ECO:0000313" key="6">
    <source>
        <dbReference type="EMBL" id="QVV88412.1"/>
    </source>
</evidence>
<dbReference type="InterPro" id="IPR009057">
    <property type="entry name" value="Homeodomain-like_sf"/>
</dbReference>
<accession>A0A8E7B102</accession>
<gene>
    <name evidence="6" type="ORF">KHC33_13950</name>
</gene>
<keyword evidence="1" id="KW-0805">Transcription regulation</keyword>
<evidence type="ECO:0000256" key="2">
    <source>
        <dbReference type="ARBA" id="ARBA00023125"/>
    </source>
</evidence>
<sequence length="216" mass="24981">MVPEYRKEAKNRIVNAGLEVMYQKGYCRTTMDDIAKHLNVTKPALYRYFKNKNELILESAKILQGEYRRIQSPQKSNKCPIATWITVFDQMMSSESNEHALLLELIGMTKYEPEIGNYSIERMKIGIEESTKTIAEQQKKGYVTSTTDPRTLAIALLSIFNGMRMMIILGVEHDELRIRWIEIIRALFLESGRDKFSEKCPLDCPGYDICTGFTEF</sequence>
<dbReference type="Proteomes" id="UP000680656">
    <property type="component" value="Chromosome"/>
</dbReference>
<dbReference type="PROSITE" id="PS01081">
    <property type="entry name" value="HTH_TETR_1"/>
    <property type="match status" value="1"/>
</dbReference>
<feature type="DNA-binding region" description="H-T-H motif" evidence="4">
    <location>
        <begin position="30"/>
        <end position="49"/>
    </location>
</feature>
<dbReference type="PANTHER" id="PTHR47506">
    <property type="entry name" value="TRANSCRIPTIONAL REGULATORY PROTEIN"/>
    <property type="match status" value="1"/>
</dbReference>
<organism evidence="6 7">
    <name type="scientific">Methanospirillum purgamenti</name>
    <dbReference type="NCBI Taxonomy" id="2834276"/>
    <lineage>
        <taxon>Archaea</taxon>
        <taxon>Methanobacteriati</taxon>
        <taxon>Methanobacteriota</taxon>
        <taxon>Stenosarchaea group</taxon>
        <taxon>Methanomicrobia</taxon>
        <taxon>Methanomicrobiales</taxon>
        <taxon>Methanospirillaceae</taxon>
        <taxon>Methanospirillum</taxon>
    </lineage>
</organism>
<evidence type="ECO:0000313" key="7">
    <source>
        <dbReference type="Proteomes" id="UP000680656"/>
    </source>
</evidence>
<keyword evidence="3" id="KW-0804">Transcription</keyword>
<dbReference type="GeneID" id="65098308"/>
<dbReference type="InterPro" id="IPR036271">
    <property type="entry name" value="Tet_transcr_reg_TetR-rel_C_sf"/>
</dbReference>
<evidence type="ECO:0000256" key="3">
    <source>
        <dbReference type="ARBA" id="ARBA00023163"/>
    </source>
</evidence>
<protein>
    <submittedName>
        <fullName evidence="6">TetR/AcrR family transcriptional regulator</fullName>
    </submittedName>
</protein>
<dbReference type="PANTHER" id="PTHR47506:SF6">
    <property type="entry name" value="HTH-TYPE TRANSCRIPTIONAL REPRESSOR NEMR"/>
    <property type="match status" value="1"/>
</dbReference>
<dbReference type="GO" id="GO:0003677">
    <property type="term" value="F:DNA binding"/>
    <property type="evidence" value="ECO:0007669"/>
    <property type="project" value="UniProtKB-UniRule"/>
</dbReference>
<reference evidence="6 7" key="1">
    <citation type="submission" date="2021-05" db="EMBL/GenBank/DDBJ databases">
        <title>A novel Methanospirillum isolate from a pyrite-forming mixed culture.</title>
        <authorList>
            <person name="Bunk B."/>
            <person name="Sproer C."/>
            <person name="Spring S."/>
            <person name="Pester M."/>
        </authorList>
    </citation>
    <scope>NUCLEOTIDE SEQUENCE [LARGE SCALE GENOMIC DNA]</scope>
    <source>
        <strain evidence="6 7">J.3.6.1-F.2.7.3</strain>
    </source>
</reference>
<keyword evidence="2 4" id="KW-0238">DNA-binding</keyword>
<dbReference type="SUPFAM" id="SSF46689">
    <property type="entry name" value="Homeodomain-like"/>
    <property type="match status" value="1"/>
</dbReference>
<dbReference type="PROSITE" id="PS50977">
    <property type="entry name" value="HTH_TETR_2"/>
    <property type="match status" value="1"/>
</dbReference>
<evidence type="ECO:0000256" key="4">
    <source>
        <dbReference type="PROSITE-ProRule" id="PRU00335"/>
    </source>
</evidence>
<dbReference type="Pfam" id="PF00440">
    <property type="entry name" value="TetR_N"/>
    <property type="match status" value="1"/>
</dbReference>
<evidence type="ECO:0000256" key="1">
    <source>
        <dbReference type="ARBA" id="ARBA00023015"/>
    </source>
</evidence>
<name>A0A8E7B102_9EURY</name>
<dbReference type="PRINTS" id="PR00455">
    <property type="entry name" value="HTHTETR"/>
</dbReference>
<dbReference type="EMBL" id="CP075546">
    <property type="protein sequence ID" value="QVV88412.1"/>
    <property type="molecule type" value="Genomic_DNA"/>
</dbReference>
<dbReference type="KEGG" id="mrtj:KHC33_13950"/>
<dbReference type="InterPro" id="IPR023772">
    <property type="entry name" value="DNA-bd_HTH_TetR-type_CS"/>
</dbReference>
<dbReference type="RefSeq" id="WP_214419221.1">
    <property type="nucleotide sequence ID" value="NZ_CP075546.1"/>
</dbReference>
<dbReference type="Gene3D" id="1.10.357.10">
    <property type="entry name" value="Tetracycline Repressor, domain 2"/>
    <property type="match status" value="1"/>
</dbReference>
<dbReference type="InterPro" id="IPR001647">
    <property type="entry name" value="HTH_TetR"/>
</dbReference>
<proteinExistence type="predicted"/>
<keyword evidence="7" id="KW-1185">Reference proteome</keyword>
<dbReference type="SUPFAM" id="SSF48498">
    <property type="entry name" value="Tetracyclin repressor-like, C-terminal domain"/>
    <property type="match status" value="1"/>
</dbReference>